<accession>A0A0F9S496</accession>
<organism evidence="2">
    <name type="scientific">marine sediment metagenome</name>
    <dbReference type="NCBI Taxonomy" id="412755"/>
    <lineage>
        <taxon>unclassified sequences</taxon>
        <taxon>metagenomes</taxon>
        <taxon>ecological metagenomes</taxon>
    </lineage>
</organism>
<evidence type="ECO:0000313" key="2">
    <source>
        <dbReference type="EMBL" id="KKN24188.1"/>
    </source>
</evidence>
<dbReference type="AlphaFoldDB" id="A0A0F9S496"/>
<evidence type="ECO:0000256" key="1">
    <source>
        <dbReference type="SAM" id="MobiDB-lite"/>
    </source>
</evidence>
<sequence length="132" mass="14621">MSEEQVESLVAIITVKSTDQPGLLSELGRVLERIIGNSVHKRGLKLDWELTIGKEGSARRLNTDLALPSKRKRGSVETNDAEDPIPTKPPPPAQTVAEVTVRIEPKHRDPDPFIPKVSTAARLKAKRMKRSK</sequence>
<reference evidence="2" key="1">
    <citation type="journal article" date="2015" name="Nature">
        <title>Complex archaea that bridge the gap between prokaryotes and eukaryotes.</title>
        <authorList>
            <person name="Spang A."/>
            <person name="Saw J.H."/>
            <person name="Jorgensen S.L."/>
            <person name="Zaremba-Niedzwiedzka K."/>
            <person name="Martijn J."/>
            <person name="Lind A.E."/>
            <person name="van Eijk R."/>
            <person name="Schleper C."/>
            <person name="Guy L."/>
            <person name="Ettema T.J."/>
        </authorList>
    </citation>
    <scope>NUCLEOTIDE SEQUENCE</scope>
</reference>
<protein>
    <submittedName>
        <fullName evidence="2">Uncharacterized protein</fullName>
    </submittedName>
</protein>
<name>A0A0F9S496_9ZZZZ</name>
<comment type="caution">
    <text evidence="2">The sequence shown here is derived from an EMBL/GenBank/DDBJ whole genome shotgun (WGS) entry which is preliminary data.</text>
</comment>
<gene>
    <name evidence="2" type="ORF">LCGC14_0897540</name>
</gene>
<feature type="region of interest" description="Disordered" evidence="1">
    <location>
        <begin position="63"/>
        <end position="95"/>
    </location>
</feature>
<dbReference type="EMBL" id="LAZR01002903">
    <property type="protein sequence ID" value="KKN24188.1"/>
    <property type="molecule type" value="Genomic_DNA"/>
</dbReference>
<proteinExistence type="predicted"/>